<dbReference type="SUPFAM" id="SSF82771">
    <property type="entry name" value="GIY-YIG endonuclease"/>
    <property type="match status" value="1"/>
</dbReference>
<dbReference type="InterPro" id="IPR035901">
    <property type="entry name" value="GIY-YIG_endonuc_sf"/>
</dbReference>
<dbReference type="InterPro" id="IPR000305">
    <property type="entry name" value="GIY-YIG_endonuc"/>
</dbReference>
<evidence type="ECO:0000313" key="4">
    <source>
        <dbReference type="Proteomes" id="UP000609879"/>
    </source>
</evidence>
<dbReference type="PROSITE" id="PS50164">
    <property type="entry name" value="GIY_YIG"/>
    <property type="match status" value="1"/>
</dbReference>
<evidence type="ECO:0000313" key="3">
    <source>
        <dbReference type="EMBL" id="GID73471.1"/>
    </source>
</evidence>
<comment type="caution">
    <text evidence="3">The sequence shown here is derived from an EMBL/GenBank/DDBJ whole genome shotgun (WGS) entry which is preliminary data.</text>
</comment>
<evidence type="ECO:0000259" key="2">
    <source>
        <dbReference type="PROSITE" id="PS50164"/>
    </source>
</evidence>
<feature type="domain" description="GIY-YIG" evidence="2">
    <location>
        <begin position="1"/>
        <end position="70"/>
    </location>
</feature>
<proteinExistence type="predicted"/>
<protein>
    <recommendedName>
        <fullName evidence="2">GIY-YIG domain-containing protein</fullName>
    </recommendedName>
</protein>
<keyword evidence="4" id="KW-1185">Reference proteome</keyword>
<dbReference type="RefSeq" id="WP_203761389.1">
    <property type="nucleotide sequence ID" value="NZ_BAAABO010000029.1"/>
</dbReference>
<feature type="region of interest" description="Disordered" evidence="1">
    <location>
        <begin position="134"/>
        <end position="156"/>
    </location>
</feature>
<reference evidence="3 4" key="1">
    <citation type="submission" date="2021-01" db="EMBL/GenBank/DDBJ databases">
        <title>Whole genome shotgun sequence of Actinoplanes deccanensis NBRC 13994.</title>
        <authorList>
            <person name="Komaki H."/>
            <person name="Tamura T."/>
        </authorList>
    </citation>
    <scope>NUCLEOTIDE SEQUENCE [LARGE SCALE GENOMIC DNA]</scope>
    <source>
        <strain evidence="3 4">NBRC 13994</strain>
    </source>
</reference>
<gene>
    <name evidence="3" type="ORF">Ade02nite_21120</name>
</gene>
<sequence length="156" mass="18210">MYRLYDSEGAFLYVGIAVVPESRWYDHAREKPWWPEVDMTRTVVDWLPDRVMAAEEEDRVIKTGEPRYNIAGSPNRPRRHPHGSVKAARSLNRHRPRATIAGADDDGLWTELGQVVGDNRRSEVTRQLWAAFLKRPKSPMPRRRDYERNSEDGRRA</sequence>
<feature type="region of interest" description="Disordered" evidence="1">
    <location>
        <begin position="66"/>
        <end position="99"/>
    </location>
</feature>
<accession>A0ABQ3Y0E7</accession>
<dbReference type="CDD" id="cd00719">
    <property type="entry name" value="GIY-YIG_SF"/>
    <property type="match status" value="1"/>
</dbReference>
<dbReference type="EMBL" id="BOMI01000033">
    <property type="protein sequence ID" value="GID73471.1"/>
    <property type="molecule type" value="Genomic_DNA"/>
</dbReference>
<name>A0ABQ3Y0E7_9ACTN</name>
<feature type="compositionally biased region" description="Basic and acidic residues" evidence="1">
    <location>
        <begin position="142"/>
        <end position="156"/>
    </location>
</feature>
<dbReference type="Proteomes" id="UP000609879">
    <property type="component" value="Unassembled WGS sequence"/>
</dbReference>
<organism evidence="3 4">
    <name type="scientific">Paractinoplanes deccanensis</name>
    <dbReference type="NCBI Taxonomy" id="113561"/>
    <lineage>
        <taxon>Bacteria</taxon>
        <taxon>Bacillati</taxon>
        <taxon>Actinomycetota</taxon>
        <taxon>Actinomycetes</taxon>
        <taxon>Micromonosporales</taxon>
        <taxon>Micromonosporaceae</taxon>
        <taxon>Paractinoplanes</taxon>
    </lineage>
</organism>
<evidence type="ECO:0000256" key="1">
    <source>
        <dbReference type="SAM" id="MobiDB-lite"/>
    </source>
</evidence>